<proteinExistence type="predicted"/>
<name>A0ACC0KDH9_CHOFU</name>
<evidence type="ECO:0000313" key="2">
    <source>
        <dbReference type="Proteomes" id="UP001064048"/>
    </source>
</evidence>
<protein>
    <submittedName>
        <fullName evidence="1">Uncharacterized protein</fullName>
    </submittedName>
</protein>
<accession>A0ACC0KDH9</accession>
<evidence type="ECO:0000313" key="1">
    <source>
        <dbReference type="EMBL" id="KAI8434523.1"/>
    </source>
</evidence>
<sequence length="974" mass="110675">MEAKEASEQGTNDGAAQNAAELCRVGVRIPPFYKEKPALWFAQLEAQFMLSNITSDTTKFYYTMAQLDPQYASEVEDIITNPPATNKYGKLKNELVKRLSATRERDIQQLLSHEELGDRKPSQLLRRMQHLAGPGVPEDLMRTMWTNRLPQNIQVILASQTKCTLEELAELADKVHDAIASAPQVAAVQPAVAPPTDPLVFQIAALSKQMEALTTRMDRMSGSPASHDQRSNRSRSRSRHRQNSTRNHRLTDNNTRLTAPALPTQPSDVISSVKVVTGESTYHNILREYPDITRPSGIHRTPKHSTVHHIRTTPGPPVSSKPRRLAPDKLKVAKEEFASMLSSGIARPSESPWASPLHLALKKDNGWRPCGDYRLLNARTIPDKYPIRHIQDFSHSITGCTVFSTIDLVKAYNQIPVSPEDIPKTAITTPFGLYEFPFMTFGLRNAGQTFQRFVDEMLRGLDFCYSYLDDFLVFSKDHQTHESHLRRLFTRLQEYGMVINTSKCHFGVEEQLKDGAWEPLSFFSRKLTPPQRKYSPYDRELLAIYEAIKYFRHMVEARDFIVYTDHKPLCFAYSSRKDNCSPRQFRHLDFVSQFTTDIRHISGKDNVVADTLSRVEEITQPVDYSKLATAQNTDSELRLLLNTSSSLCLKKVNVPGTSVDLYCDEREGKVRPYVPKELRQQICETLHSLSHPGANATARLVAERYVWPGVRKDCREWTRSCLACQRSKVTRHVSSPLSSFKLPHTRFLNIHIDLIGPLPPCQGFKYCLTAIDRFTRWPEAVPLQDISAETVAKALLHGWIARFGCPIDIVTDRGQQFESTLFQQLARLAAEGSHKVPRDSSWVEALPLVLLGIRAAYKEDLQASAQNWYTIEEEDRLAFARGAAACQIFLYEDINNTSGSMERYIYLASLRSVVSTRDVLCEARLMACKIVKKHRIKAPTIPKLSVNESVPVLMVLRALLQDHMHTRLRHMLRK</sequence>
<comment type="caution">
    <text evidence="1">The sequence shown here is derived from an EMBL/GenBank/DDBJ whole genome shotgun (WGS) entry which is preliminary data.</text>
</comment>
<dbReference type="Proteomes" id="UP001064048">
    <property type="component" value="Chromosome 21"/>
</dbReference>
<gene>
    <name evidence="1" type="ORF">MSG28_012524</name>
</gene>
<reference evidence="1 2" key="1">
    <citation type="journal article" date="2022" name="Genome Biol. Evol.">
        <title>The Spruce Budworm Genome: Reconstructing the Evolutionary History of Antifreeze Proteins.</title>
        <authorList>
            <person name="Beliveau C."/>
            <person name="Gagne P."/>
            <person name="Picq S."/>
            <person name="Vernygora O."/>
            <person name="Keeling C.I."/>
            <person name="Pinkney K."/>
            <person name="Doucet D."/>
            <person name="Wen F."/>
            <person name="Johnston J.S."/>
            <person name="Maaroufi H."/>
            <person name="Boyle B."/>
            <person name="Laroche J."/>
            <person name="Dewar K."/>
            <person name="Juretic N."/>
            <person name="Blackburn G."/>
            <person name="Nisole A."/>
            <person name="Brunet B."/>
            <person name="Brandao M."/>
            <person name="Lumley L."/>
            <person name="Duan J."/>
            <person name="Quan G."/>
            <person name="Lucarotti C.J."/>
            <person name="Roe A.D."/>
            <person name="Sperling F.A.H."/>
            <person name="Levesque R.C."/>
            <person name="Cusson M."/>
        </authorList>
    </citation>
    <scope>NUCLEOTIDE SEQUENCE [LARGE SCALE GENOMIC DNA]</scope>
    <source>
        <strain evidence="1">Glfc:IPQL:Cfum</strain>
    </source>
</reference>
<dbReference type="EMBL" id="CM046121">
    <property type="protein sequence ID" value="KAI8434523.1"/>
    <property type="molecule type" value="Genomic_DNA"/>
</dbReference>
<organism evidence="1 2">
    <name type="scientific">Choristoneura fumiferana</name>
    <name type="common">Spruce budworm moth</name>
    <name type="synonym">Archips fumiferana</name>
    <dbReference type="NCBI Taxonomy" id="7141"/>
    <lineage>
        <taxon>Eukaryota</taxon>
        <taxon>Metazoa</taxon>
        <taxon>Ecdysozoa</taxon>
        <taxon>Arthropoda</taxon>
        <taxon>Hexapoda</taxon>
        <taxon>Insecta</taxon>
        <taxon>Pterygota</taxon>
        <taxon>Neoptera</taxon>
        <taxon>Endopterygota</taxon>
        <taxon>Lepidoptera</taxon>
        <taxon>Glossata</taxon>
        <taxon>Ditrysia</taxon>
        <taxon>Tortricoidea</taxon>
        <taxon>Tortricidae</taxon>
        <taxon>Tortricinae</taxon>
        <taxon>Choristoneura</taxon>
    </lineage>
</organism>
<keyword evidence="2" id="KW-1185">Reference proteome</keyword>